<evidence type="ECO:0000313" key="2">
    <source>
        <dbReference type="EMBL" id="MBB5285185.1"/>
    </source>
</evidence>
<gene>
    <name evidence="2" type="ORF">HNQ92_003333</name>
</gene>
<organism evidence="2 3">
    <name type="scientific">Rhabdobacter roseus</name>
    <dbReference type="NCBI Taxonomy" id="1655419"/>
    <lineage>
        <taxon>Bacteria</taxon>
        <taxon>Pseudomonadati</taxon>
        <taxon>Bacteroidota</taxon>
        <taxon>Cytophagia</taxon>
        <taxon>Cytophagales</taxon>
        <taxon>Cytophagaceae</taxon>
        <taxon>Rhabdobacter</taxon>
    </lineage>
</organism>
<accession>A0A840TQK0</accession>
<keyword evidence="1" id="KW-0732">Signal</keyword>
<evidence type="ECO:0000313" key="3">
    <source>
        <dbReference type="Proteomes" id="UP000557307"/>
    </source>
</evidence>
<feature type="signal peptide" evidence="1">
    <location>
        <begin position="1"/>
        <end position="20"/>
    </location>
</feature>
<keyword evidence="3" id="KW-1185">Reference proteome</keyword>
<name>A0A840TQK0_9BACT</name>
<proteinExistence type="predicted"/>
<reference evidence="2 3" key="1">
    <citation type="submission" date="2020-08" db="EMBL/GenBank/DDBJ databases">
        <title>Genomic Encyclopedia of Type Strains, Phase IV (KMG-IV): sequencing the most valuable type-strain genomes for metagenomic binning, comparative biology and taxonomic classification.</title>
        <authorList>
            <person name="Goeker M."/>
        </authorList>
    </citation>
    <scope>NUCLEOTIDE SEQUENCE [LARGE SCALE GENOMIC DNA]</scope>
    <source>
        <strain evidence="2 3">DSM 105074</strain>
    </source>
</reference>
<sequence>MKKLGIVFVLLVSMSTVTFAQQAKKPAGPKKEFSLEKRVDSQVAKMKTELSLTDEQASQVKVVMLEQSQKQQALQKQMRANREESRSKLKATLTQEQYIKLLEKQAQRQPRRMHRGSRG</sequence>
<dbReference type="AlphaFoldDB" id="A0A840TQK0"/>
<protein>
    <submittedName>
        <fullName evidence="2">Spy/CpxP family protein refolding chaperone</fullName>
    </submittedName>
</protein>
<dbReference type="EMBL" id="JACHGF010000004">
    <property type="protein sequence ID" value="MBB5285185.1"/>
    <property type="molecule type" value="Genomic_DNA"/>
</dbReference>
<dbReference type="Proteomes" id="UP000557307">
    <property type="component" value="Unassembled WGS sequence"/>
</dbReference>
<feature type="chain" id="PRO_5032377538" evidence="1">
    <location>
        <begin position="21"/>
        <end position="119"/>
    </location>
</feature>
<evidence type="ECO:0000256" key="1">
    <source>
        <dbReference type="SAM" id="SignalP"/>
    </source>
</evidence>
<comment type="caution">
    <text evidence="2">The sequence shown here is derived from an EMBL/GenBank/DDBJ whole genome shotgun (WGS) entry which is preliminary data.</text>
</comment>
<dbReference type="RefSeq" id="WP_184175113.1">
    <property type="nucleotide sequence ID" value="NZ_JACHGF010000004.1"/>
</dbReference>